<dbReference type="RefSeq" id="WP_309651849.1">
    <property type="nucleotide sequence ID" value="NZ_JARWAK010000003.1"/>
</dbReference>
<dbReference type="Proteomes" id="UP001264519">
    <property type="component" value="Unassembled WGS sequence"/>
</dbReference>
<accession>A0ABU1G1A0</accession>
<proteinExistence type="predicted"/>
<reference evidence="3 4" key="1">
    <citation type="submission" date="2023-04" db="EMBL/GenBank/DDBJ databases">
        <title>A long-awaited taxogenomic arrangement of the family Halomonadaceae.</title>
        <authorList>
            <person name="De La Haba R."/>
            <person name="Chuvochina M."/>
            <person name="Wittouck S."/>
            <person name="Arahal D.R."/>
            <person name="Sanchez-Porro C."/>
            <person name="Hugenholtz P."/>
            <person name="Ventosa A."/>
        </authorList>
    </citation>
    <scope>NUCLEOTIDE SEQUENCE [LARGE SCALE GENOMIC DNA]</scope>
    <source>
        <strain evidence="3 4">DSM 23530</strain>
    </source>
</reference>
<feature type="domain" description="SMODS and SLOG-associating 2TM effector" evidence="2">
    <location>
        <begin position="1"/>
        <end position="178"/>
    </location>
</feature>
<feature type="transmembrane region" description="Helical" evidence="1">
    <location>
        <begin position="58"/>
        <end position="76"/>
    </location>
</feature>
<name>A0ABU1G1A0_9GAMM</name>
<keyword evidence="1" id="KW-0812">Transmembrane</keyword>
<dbReference type="EMBL" id="JARWAK010000003">
    <property type="protein sequence ID" value="MDR5866247.1"/>
    <property type="molecule type" value="Genomic_DNA"/>
</dbReference>
<feature type="transmembrane region" description="Helical" evidence="1">
    <location>
        <begin position="34"/>
        <end position="52"/>
    </location>
</feature>
<protein>
    <submittedName>
        <fullName evidence="3">SLATT domain-containing protein</fullName>
    </submittedName>
</protein>
<gene>
    <name evidence="3" type="ORF">QC818_05540</name>
</gene>
<dbReference type="InterPro" id="IPR041119">
    <property type="entry name" value="SLATT_6"/>
</dbReference>
<evidence type="ECO:0000313" key="3">
    <source>
        <dbReference type="EMBL" id="MDR5866247.1"/>
    </source>
</evidence>
<sequence length="198" mass="22895">MKKNDLLRSIAEKGYDVGFGAKKHFATYDIVEKTPGFISFISLAFGIIALAIDDISNKLVSSVFIILGVVGLYVSLNDSKKKEYAEAGVGITKLYYRLKALYFNVKAMDESEDGSGYQKELSEIEEEFYSLSISKQIMFSNWYAHYKFFWELQIDWVAEQRRFRFFRDKVPLSFLLFVLVVIFLSGIYFSDLISYVCR</sequence>
<dbReference type="NCBIfam" id="NF033630">
    <property type="entry name" value="SLATT_6"/>
    <property type="match status" value="1"/>
</dbReference>
<comment type="caution">
    <text evidence="3">The sequence shown here is derived from an EMBL/GenBank/DDBJ whole genome shotgun (WGS) entry which is preliminary data.</text>
</comment>
<keyword evidence="1" id="KW-1133">Transmembrane helix</keyword>
<keyword evidence="1" id="KW-0472">Membrane</keyword>
<evidence type="ECO:0000259" key="2">
    <source>
        <dbReference type="Pfam" id="PF18169"/>
    </source>
</evidence>
<feature type="transmembrane region" description="Helical" evidence="1">
    <location>
        <begin position="170"/>
        <end position="189"/>
    </location>
</feature>
<evidence type="ECO:0000313" key="4">
    <source>
        <dbReference type="Proteomes" id="UP001264519"/>
    </source>
</evidence>
<keyword evidence="4" id="KW-1185">Reference proteome</keyword>
<organism evidence="3 4">
    <name type="scientific">Halomonas koreensis</name>
    <dbReference type="NCBI Taxonomy" id="245385"/>
    <lineage>
        <taxon>Bacteria</taxon>
        <taxon>Pseudomonadati</taxon>
        <taxon>Pseudomonadota</taxon>
        <taxon>Gammaproteobacteria</taxon>
        <taxon>Oceanospirillales</taxon>
        <taxon>Halomonadaceae</taxon>
        <taxon>Halomonas</taxon>
    </lineage>
</organism>
<dbReference type="Pfam" id="PF18169">
    <property type="entry name" value="SLATT_6"/>
    <property type="match status" value="1"/>
</dbReference>
<evidence type="ECO:0000256" key="1">
    <source>
        <dbReference type="SAM" id="Phobius"/>
    </source>
</evidence>